<dbReference type="GO" id="GO:0003677">
    <property type="term" value="F:DNA binding"/>
    <property type="evidence" value="ECO:0007669"/>
    <property type="project" value="InterPro"/>
</dbReference>
<name>A0A7W3NFM5_PRIAR</name>
<organism evidence="2 3">
    <name type="scientific">Priestia aryabhattai</name>
    <name type="common">Bacillus aryabhattai</name>
    <dbReference type="NCBI Taxonomy" id="412384"/>
    <lineage>
        <taxon>Bacteria</taxon>
        <taxon>Bacillati</taxon>
        <taxon>Bacillota</taxon>
        <taxon>Bacilli</taxon>
        <taxon>Bacillales</taxon>
        <taxon>Bacillaceae</taxon>
        <taxon>Priestia</taxon>
    </lineage>
</organism>
<evidence type="ECO:0000259" key="1">
    <source>
        <dbReference type="PROSITE" id="PS50943"/>
    </source>
</evidence>
<sequence length="74" mass="8435">MSSANRKRSKLGRFLEKKGYKQSELSKTANLNRNTVAKIYNDSSYIPSGTTIKKVMKALKKFDPSLKAEDFFDI</sequence>
<reference evidence="2" key="1">
    <citation type="submission" date="2020-08" db="EMBL/GenBank/DDBJ databases">
        <title>Functional genomics of gut bacteria from endangered species of beetles.</title>
        <authorList>
            <person name="Carlos-Shanley C."/>
        </authorList>
    </citation>
    <scope>NUCLEOTIDE SEQUENCE [LARGE SCALE GENOMIC DNA]</scope>
    <source>
        <strain evidence="2">S00060</strain>
    </source>
</reference>
<dbReference type="AlphaFoldDB" id="A0A7W3NFM5"/>
<accession>A0A7W3NFM5</accession>
<dbReference type="InterPro" id="IPR010982">
    <property type="entry name" value="Lambda_DNA-bd_dom_sf"/>
</dbReference>
<feature type="domain" description="HTH cro/C1-type" evidence="1">
    <location>
        <begin position="16"/>
        <end position="67"/>
    </location>
</feature>
<dbReference type="CDD" id="cd00093">
    <property type="entry name" value="HTH_XRE"/>
    <property type="match status" value="1"/>
</dbReference>
<evidence type="ECO:0000313" key="2">
    <source>
        <dbReference type="EMBL" id="MBA9042082.1"/>
    </source>
</evidence>
<dbReference type="RefSeq" id="WP_182527885.1">
    <property type="nucleotide sequence ID" value="NZ_JACJHT010000008.1"/>
</dbReference>
<keyword evidence="3" id="KW-1185">Reference proteome</keyword>
<dbReference type="InterPro" id="IPR001387">
    <property type="entry name" value="Cro/C1-type_HTH"/>
</dbReference>
<gene>
    <name evidence="2" type="ORF">HNP21_005215</name>
</gene>
<dbReference type="Pfam" id="PF13443">
    <property type="entry name" value="HTH_26"/>
    <property type="match status" value="1"/>
</dbReference>
<proteinExistence type="predicted"/>
<comment type="caution">
    <text evidence="2">The sequence shown here is derived from an EMBL/GenBank/DDBJ whole genome shotgun (WGS) entry which is preliminary data.</text>
</comment>
<dbReference type="Proteomes" id="UP000543174">
    <property type="component" value="Unassembled WGS sequence"/>
</dbReference>
<dbReference type="PROSITE" id="PS50943">
    <property type="entry name" value="HTH_CROC1"/>
    <property type="match status" value="1"/>
</dbReference>
<evidence type="ECO:0000313" key="3">
    <source>
        <dbReference type="Proteomes" id="UP000543174"/>
    </source>
</evidence>
<protein>
    <submittedName>
        <fullName evidence="2">Transcriptional regulator with XRE-family HTH domain</fullName>
    </submittedName>
</protein>
<dbReference type="EMBL" id="JACJHT010000008">
    <property type="protein sequence ID" value="MBA9042082.1"/>
    <property type="molecule type" value="Genomic_DNA"/>
</dbReference>
<dbReference type="SUPFAM" id="SSF47413">
    <property type="entry name" value="lambda repressor-like DNA-binding domains"/>
    <property type="match status" value="1"/>
</dbReference>
<dbReference type="Gene3D" id="1.10.260.40">
    <property type="entry name" value="lambda repressor-like DNA-binding domains"/>
    <property type="match status" value="1"/>
</dbReference>